<name>A0ABV9VV24_9ACTN</name>
<evidence type="ECO:0000313" key="2">
    <source>
        <dbReference type="EMBL" id="MFC4999390.1"/>
    </source>
</evidence>
<dbReference type="EMBL" id="JBHSIU010000018">
    <property type="protein sequence ID" value="MFC4999390.1"/>
    <property type="molecule type" value="Genomic_DNA"/>
</dbReference>
<accession>A0ABV9VV24</accession>
<dbReference type="InterPro" id="IPR000644">
    <property type="entry name" value="CBS_dom"/>
</dbReference>
<dbReference type="Gene3D" id="3.10.580.10">
    <property type="entry name" value="CBS-domain"/>
    <property type="match status" value="1"/>
</dbReference>
<sequence>MALTVATRMTAGAATIGERACLQDLVDVVDSRWAVDAAIVAVVDDFGRLLGAVEAADHPDLFGCTAGSRVAGTPRHRRRRAGQRLAVAGDLMTAALAVPETWPVARASRALIAAGVDAAFVVDDLGVVRGTLTIRQCQPAPAVRTAPKEAGRDQVRV</sequence>
<evidence type="ECO:0000313" key="3">
    <source>
        <dbReference type="Proteomes" id="UP001595912"/>
    </source>
</evidence>
<keyword evidence="3" id="KW-1185">Reference proteome</keyword>
<comment type="caution">
    <text evidence="2">The sequence shown here is derived from an EMBL/GenBank/DDBJ whole genome shotgun (WGS) entry which is preliminary data.</text>
</comment>
<dbReference type="SUPFAM" id="SSF54631">
    <property type="entry name" value="CBS-domain pair"/>
    <property type="match status" value="1"/>
</dbReference>
<evidence type="ECO:0000259" key="1">
    <source>
        <dbReference type="Pfam" id="PF00571"/>
    </source>
</evidence>
<feature type="domain" description="CBS" evidence="1">
    <location>
        <begin position="88"/>
        <end position="135"/>
    </location>
</feature>
<dbReference type="Pfam" id="PF00571">
    <property type="entry name" value="CBS"/>
    <property type="match status" value="1"/>
</dbReference>
<protein>
    <submittedName>
        <fullName evidence="2">CBS domain-containing protein</fullName>
    </submittedName>
</protein>
<dbReference type="RefSeq" id="WP_380115809.1">
    <property type="nucleotide sequence ID" value="NZ_JBHSIU010000018.1"/>
</dbReference>
<gene>
    <name evidence="2" type="ORF">ACFPIJ_16265</name>
</gene>
<organism evidence="2 3">
    <name type="scientific">Dactylosporangium cerinum</name>
    <dbReference type="NCBI Taxonomy" id="1434730"/>
    <lineage>
        <taxon>Bacteria</taxon>
        <taxon>Bacillati</taxon>
        <taxon>Actinomycetota</taxon>
        <taxon>Actinomycetes</taxon>
        <taxon>Micromonosporales</taxon>
        <taxon>Micromonosporaceae</taxon>
        <taxon>Dactylosporangium</taxon>
    </lineage>
</organism>
<reference evidence="3" key="1">
    <citation type="journal article" date="2019" name="Int. J. Syst. Evol. Microbiol.">
        <title>The Global Catalogue of Microorganisms (GCM) 10K type strain sequencing project: providing services to taxonomists for standard genome sequencing and annotation.</title>
        <authorList>
            <consortium name="The Broad Institute Genomics Platform"/>
            <consortium name="The Broad Institute Genome Sequencing Center for Infectious Disease"/>
            <person name="Wu L."/>
            <person name="Ma J."/>
        </authorList>
    </citation>
    <scope>NUCLEOTIDE SEQUENCE [LARGE SCALE GENOMIC DNA]</scope>
    <source>
        <strain evidence="3">CGMCC 4.7152</strain>
    </source>
</reference>
<dbReference type="Proteomes" id="UP001595912">
    <property type="component" value="Unassembled WGS sequence"/>
</dbReference>
<dbReference type="InterPro" id="IPR046342">
    <property type="entry name" value="CBS_dom_sf"/>
</dbReference>
<proteinExistence type="predicted"/>